<feature type="compositionally biased region" description="Basic and acidic residues" evidence="1">
    <location>
        <begin position="667"/>
        <end position="678"/>
    </location>
</feature>
<reference evidence="2 3" key="1">
    <citation type="submission" date="2016-02" db="EMBL/GenBank/DDBJ databases">
        <title>Genome analysis of coral dinoflagellate symbionts highlights evolutionary adaptations to a symbiotic lifestyle.</title>
        <authorList>
            <person name="Aranda M."/>
            <person name="Li Y."/>
            <person name="Liew Y.J."/>
            <person name="Baumgarten S."/>
            <person name="Simakov O."/>
            <person name="Wilson M."/>
            <person name="Piel J."/>
            <person name="Ashoor H."/>
            <person name="Bougouffa S."/>
            <person name="Bajic V.B."/>
            <person name="Ryu T."/>
            <person name="Ravasi T."/>
            <person name="Bayer T."/>
            <person name="Micklem G."/>
            <person name="Kim H."/>
            <person name="Bhak J."/>
            <person name="Lajeunesse T.C."/>
            <person name="Voolstra C.R."/>
        </authorList>
    </citation>
    <scope>NUCLEOTIDE SEQUENCE [LARGE SCALE GENOMIC DNA]</scope>
    <source>
        <strain evidence="2 3">CCMP2467</strain>
    </source>
</reference>
<evidence type="ECO:0000313" key="3">
    <source>
        <dbReference type="Proteomes" id="UP000186817"/>
    </source>
</evidence>
<dbReference type="Gene3D" id="3.60.10.10">
    <property type="entry name" value="Endonuclease/exonuclease/phosphatase"/>
    <property type="match status" value="1"/>
</dbReference>
<feature type="compositionally biased region" description="Basic and acidic residues" evidence="1">
    <location>
        <begin position="1175"/>
        <end position="1189"/>
    </location>
</feature>
<feature type="compositionally biased region" description="Polar residues" evidence="1">
    <location>
        <begin position="1080"/>
        <end position="1097"/>
    </location>
</feature>
<dbReference type="AlphaFoldDB" id="A0A1Q9BZW3"/>
<evidence type="ECO:0008006" key="4">
    <source>
        <dbReference type="Google" id="ProtNLM"/>
    </source>
</evidence>
<keyword evidence="3" id="KW-1185">Reference proteome</keyword>
<feature type="compositionally biased region" description="Polar residues" evidence="1">
    <location>
        <begin position="720"/>
        <end position="757"/>
    </location>
</feature>
<sequence length="1206" mass="134205">MGTWNVGGLTAQNVLELTKSFAGDRDLETLQVLMLQEVIVEPGVQFLEDQGWTMVCGKNLRDWRGTAIAFRSTAAKHTNSALLPGGIATTLTQAYPKQSTRYISGHIPHHATIAQTEALLGGWHDALARSKVVVGFDANETFSDPDDQGWRAHTGRGELVLATMAEHAMQGPPQELHIPTYHPYNTAMESRRLDYVMVKGHDVTAGGVKAESRHMASSDHDLVMLSLAGHPPAPDRHHSHRPTWGGRRYLRGVDPKAAASQPPTQTDTHTAIAQLAQRITEHGRPSQRFHESQGELVLAASQANWGAYRAIQQNTARVGWQHTLMDDAQWRSKLTTHFKGIFAPAARTRRRLQDTRGALEAICKRTPWVPFTGDDLLLATRTWKHNKATGPDSITHELLRQLLREPMWEGRILHMVNDFLYKGEVPAPVLQGMTILLPKTQGDPPTWGDTRPITLSSAVLKWFAQLLLLRGGKRLQEDAPYQWAGPAPPESGGAFMDDTYLWSHDATHLQATLAALERHLARHGLLINPGKTAIIFSQPHGGGEFRLGGAMVGCKPFGEVITALGSPITFGESVAAIITEMNHRARKAFHKHAALLCAATPLKGRLPGEQWPWEAWHIRAMRGEQKQSSAPPVAYGESQKEEQRRSTKQLQGSTPQQDPNRPGLKTQSRDISHVDSRPPDNPASRKPTCNNRAGDNCNPRPNTRKPPQQRWDSHCKRQVTDPTTQQGGSKPSPQQRLDLNCSEHLSASSTPTWNTRGQAGGWRNRRQHKGPHPARRQQQRGNRPRRYPLQQQHGSRSNKHTTGRKEQLQGNLPTTQASNKVQHRPSTLELLPSATNSTSRRFQQHPGEHPRVSKQPRRRLTTPEGCNRDRIPSKHGDTTRQRTTQLQTRGTKTMTKTTAAHGYHNQGDDVTWKEVAHLVGLRVEDDESEWERVLQEEAEEDEGNMLHWDGLFNYMLISPGGADRPETFPPELPFHADAEMLALQYYYDWGNMMGTGAIYDRLPRASNNPPLAWEQMALQLIPPRGRPREQVPNPTFGGANHTAGPSSSPSTSPQPSPSPRTDDGEQRDPDEEEDDEPSFMQRSTQLDDTAASSGGQAPQSQPRPERQQRRTSQRMAPAAAMVRRWLRQLAAVLYTCPMGDAIPLLVEEAMEVVGTCTDDDRWQDDGTVGGQGPARRGDHEAQKPKRFDGRFSIGGRLQSAANLDGR</sequence>
<proteinExistence type="predicted"/>
<dbReference type="OrthoDB" id="414163at2759"/>
<evidence type="ECO:0000313" key="2">
    <source>
        <dbReference type="EMBL" id="OLP76218.1"/>
    </source>
</evidence>
<feature type="compositionally biased region" description="Polar residues" evidence="1">
    <location>
        <begin position="648"/>
        <end position="659"/>
    </location>
</feature>
<feature type="region of interest" description="Disordered" evidence="1">
    <location>
        <begin position="622"/>
        <end position="894"/>
    </location>
</feature>
<dbReference type="Proteomes" id="UP000186817">
    <property type="component" value="Unassembled WGS sequence"/>
</dbReference>
<feature type="region of interest" description="Disordered" evidence="1">
    <location>
        <begin position="1024"/>
        <end position="1116"/>
    </location>
</feature>
<gene>
    <name evidence="2" type="ORF">AK812_SmicGene43877</name>
</gene>
<feature type="compositionally biased region" description="Basic and acidic residues" evidence="1">
    <location>
        <begin position="866"/>
        <end position="880"/>
    </location>
</feature>
<feature type="compositionally biased region" description="Polar residues" evidence="1">
    <location>
        <begin position="808"/>
        <end position="820"/>
    </location>
</feature>
<feature type="compositionally biased region" description="Basic residues" evidence="1">
    <location>
        <begin position="763"/>
        <end position="786"/>
    </location>
</feature>
<feature type="region of interest" description="Disordered" evidence="1">
    <location>
        <begin position="1157"/>
        <end position="1190"/>
    </location>
</feature>
<name>A0A1Q9BZW3_SYMMI</name>
<protein>
    <recommendedName>
        <fullName evidence="4">Reverse transcriptase domain-containing protein</fullName>
    </recommendedName>
</protein>
<feature type="compositionally biased region" description="Low complexity" evidence="1">
    <location>
        <begin position="881"/>
        <end position="894"/>
    </location>
</feature>
<feature type="region of interest" description="Disordered" evidence="1">
    <location>
        <begin position="230"/>
        <end position="249"/>
    </location>
</feature>
<comment type="caution">
    <text evidence="2">The sequence shown here is derived from an EMBL/GenBank/DDBJ whole genome shotgun (WGS) entry which is preliminary data.</text>
</comment>
<dbReference type="EMBL" id="LSRX01002099">
    <property type="protein sequence ID" value="OLP76218.1"/>
    <property type="molecule type" value="Genomic_DNA"/>
</dbReference>
<dbReference type="InterPro" id="IPR036691">
    <property type="entry name" value="Endo/exonu/phosph_ase_sf"/>
</dbReference>
<accession>A0A1Q9BZW3</accession>
<feature type="compositionally biased region" description="Acidic residues" evidence="1">
    <location>
        <begin position="1068"/>
        <end position="1077"/>
    </location>
</feature>
<feature type="non-terminal residue" evidence="2">
    <location>
        <position position="1206"/>
    </location>
</feature>
<dbReference type="SUPFAM" id="SSF56219">
    <property type="entry name" value="DNase I-like"/>
    <property type="match status" value="1"/>
</dbReference>
<organism evidence="2 3">
    <name type="scientific">Symbiodinium microadriaticum</name>
    <name type="common">Dinoflagellate</name>
    <name type="synonym">Zooxanthella microadriatica</name>
    <dbReference type="NCBI Taxonomy" id="2951"/>
    <lineage>
        <taxon>Eukaryota</taxon>
        <taxon>Sar</taxon>
        <taxon>Alveolata</taxon>
        <taxon>Dinophyceae</taxon>
        <taxon>Suessiales</taxon>
        <taxon>Symbiodiniaceae</taxon>
        <taxon>Symbiodinium</taxon>
    </lineage>
</organism>
<evidence type="ECO:0000256" key="1">
    <source>
        <dbReference type="SAM" id="MobiDB-lite"/>
    </source>
</evidence>